<accession>A0ACB8SR73</accession>
<sequence>MSSSELPYPSSTTPKFRIAIAGGGPAGLTLAAAIARFNDPTAPVAVDVYEAGPTIATVGAGIMVLPRTQSVLDHLGLAAGLMRDVDPAQRELPNGIRFRKSDQEEDGYDCFHLFFPESAVLVHRSVLLETIQAGLPPHSLCNLHTSARIVSYSSEHGNPLVLHLSDGSARTADVLIGADGIRSAVRTNLLASYQRLVDVNVPFVEPTWTGTVAYRSLIKRERLEAISKGHQAGRMQVMYCGKDKHIAAYPIARGTLVNFVAFYSVPGGEGSKFDGKWVRDAPIEEVRQRYVGWEPDVQALLACLETASAWAIHVVENIPHIAMDNVALIGDSVRPFTSYDVSLELWSSQAHAMETHFGAGAGLAMEDACILARLLTNPLTTRESLKVALETYERSRLAEVRGIFQTTRRVRDLYEFGVDRPAPKPGRENTDTPSQNAQWMTDWAENVRRAWSWEWQREVEELWVEAEQMLTNDAQAPDAVRQLQSHL</sequence>
<comment type="caution">
    <text evidence="1">The sequence shown here is derived from an EMBL/GenBank/DDBJ whole genome shotgun (WGS) entry which is preliminary data.</text>
</comment>
<evidence type="ECO:0000313" key="1">
    <source>
        <dbReference type="EMBL" id="KAI0058728.1"/>
    </source>
</evidence>
<dbReference type="Proteomes" id="UP000814140">
    <property type="component" value="Unassembled WGS sequence"/>
</dbReference>
<keyword evidence="2" id="KW-1185">Reference proteome</keyword>
<organism evidence="1 2">
    <name type="scientific">Artomyces pyxidatus</name>
    <dbReference type="NCBI Taxonomy" id="48021"/>
    <lineage>
        <taxon>Eukaryota</taxon>
        <taxon>Fungi</taxon>
        <taxon>Dikarya</taxon>
        <taxon>Basidiomycota</taxon>
        <taxon>Agaricomycotina</taxon>
        <taxon>Agaricomycetes</taxon>
        <taxon>Russulales</taxon>
        <taxon>Auriscalpiaceae</taxon>
        <taxon>Artomyces</taxon>
    </lineage>
</organism>
<protein>
    <submittedName>
        <fullName evidence="1">FAD/NAD(P)-binding domain-containing protein</fullName>
    </submittedName>
</protein>
<evidence type="ECO:0000313" key="2">
    <source>
        <dbReference type="Proteomes" id="UP000814140"/>
    </source>
</evidence>
<gene>
    <name evidence="1" type="ORF">BV25DRAFT_1192823</name>
</gene>
<name>A0ACB8SR73_9AGAM</name>
<reference evidence="1" key="2">
    <citation type="journal article" date="2022" name="New Phytol.">
        <title>Evolutionary transition to the ectomycorrhizal habit in the genomes of a hyperdiverse lineage of mushroom-forming fungi.</title>
        <authorList>
            <person name="Looney B."/>
            <person name="Miyauchi S."/>
            <person name="Morin E."/>
            <person name="Drula E."/>
            <person name="Courty P.E."/>
            <person name="Kohler A."/>
            <person name="Kuo A."/>
            <person name="LaButti K."/>
            <person name="Pangilinan J."/>
            <person name="Lipzen A."/>
            <person name="Riley R."/>
            <person name="Andreopoulos W."/>
            <person name="He G."/>
            <person name="Johnson J."/>
            <person name="Nolan M."/>
            <person name="Tritt A."/>
            <person name="Barry K.W."/>
            <person name="Grigoriev I.V."/>
            <person name="Nagy L.G."/>
            <person name="Hibbett D."/>
            <person name="Henrissat B."/>
            <person name="Matheny P.B."/>
            <person name="Labbe J."/>
            <person name="Martin F.M."/>
        </authorList>
    </citation>
    <scope>NUCLEOTIDE SEQUENCE</scope>
    <source>
        <strain evidence="1">HHB10654</strain>
    </source>
</reference>
<reference evidence="1" key="1">
    <citation type="submission" date="2021-03" db="EMBL/GenBank/DDBJ databases">
        <authorList>
            <consortium name="DOE Joint Genome Institute"/>
            <person name="Ahrendt S."/>
            <person name="Looney B.P."/>
            <person name="Miyauchi S."/>
            <person name="Morin E."/>
            <person name="Drula E."/>
            <person name="Courty P.E."/>
            <person name="Chicoki N."/>
            <person name="Fauchery L."/>
            <person name="Kohler A."/>
            <person name="Kuo A."/>
            <person name="Labutti K."/>
            <person name="Pangilinan J."/>
            <person name="Lipzen A."/>
            <person name="Riley R."/>
            <person name="Andreopoulos W."/>
            <person name="He G."/>
            <person name="Johnson J."/>
            <person name="Barry K.W."/>
            <person name="Grigoriev I.V."/>
            <person name="Nagy L."/>
            <person name="Hibbett D."/>
            <person name="Henrissat B."/>
            <person name="Matheny P.B."/>
            <person name="Labbe J."/>
            <person name="Martin F."/>
        </authorList>
    </citation>
    <scope>NUCLEOTIDE SEQUENCE</scope>
    <source>
        <strain evidence="1">HHB10654</strain>
    </source>
</reference>
<dbReference type="EMBL" id="MU277232">
    <property type="protein sequence ID" value="KAI0058728.1"/>
    <property type="molecule type" value="Genomic_DNA"/>
</dbReference>
<proteinExistence type="predicted"/>